<dbReference type="RefSeq" id="WP_246230767.1">
    <property type="nucleotide sequence ID" value="NZ_AP022588.1"/>
</dbReference>
<organism evidence="3 4">
    <name type="scientific">Mycolicibacterium sediminis</name>
    <dbReference type="NCBI Taxonomy" id="1286180"/>
    <lineage>
        <taxon>Bacteria</taxon>
        <taxon>Bacillati</taxon>
        <taxon>Actinomycetota</taxon>
        <taxon>Actinomycetes</taxon>
        <taxon>Mycobacteriales</taxon>
        <taxon>Mycobacteriaceae</taxon>
        <taxon>Mycolicibacterium</taxon>
    </lineage>
</organism>
<dbReference type="PANTHER" id="PTHR48081">
    <property type="entry name" value="AB HYDROLASE SUPERFAMILY PROTEIN C4A8.06C"/>
    <property type="match status" value="1"/>
</dbReference>
<reference evidence="3 4" key="1">
    <citation type="journal article" date="2019" name="Emerg. Microbes Infect.">
        <title>Comprehensive subspecies identification of 175 nontuberculous mycobacteria species based on 7547 genomic profiles.</title>
        <authorList>
            <person name="Matsumoto Y."/>
            <person name="Kinjo T."/>
            <person name="Motooka D."/>
            <person name="Nabeya D."/>
            <person name="Jung N."/>
            <person name="Uechi K."/>
            <person name="Horii T."/>
            <person name="Iida T."/>
            <person name="Fujita J."/>
            <person name="Nakamura S."/>
        </authorList>
    </citation>
    <scope>NUCLEOTIDE SEQUENCE [LARGE SCALE GENOMIC DNA]</scope>
    <source>
        <strain evidence="3 4">JCM 17899</strain>
    </source>
</reference>
<sequence>MDLPVTVTLPGRLGDPTLELRSDPRSDPRMLALFAPYGIDGTAPDLPVTRQSPLEELLATALGVEQAFEGLFGALLSDVHAPTGLTSTVETITGVDGNDITLYVDRLADATGPQPGLLHLHGGGMAILTSATSAVWRQRLAAAGCVVVGVEFRNAGGSLGPHPFPAGLNDCASALDWMHERRAELGLSSIVVTGESGGGNLSVATALKAKREGRLDHLDGVYAQVPFVFGGYDAPDPALPSLIENEGYVIGPSVMTLMASLYDPDGEHAKDPLAWPYYATIDDVAGLPPHVVTTDELDPLRDEGQAYLRTLQKAGVRATGHVYNGVPHAAELLAAAALPDLFDRALRDVVAFAHSVTGT</sequence>
<evidence type="ECO:0000256" key="1">
    <source>
        <dbReference type="ARBA" id="ARBA00022801"/>
    </source>
</evidence>
<dbReference type="PANTHER" id="PTHR48081:SF8">
    <property type="entry name" value="ALPHA_BETA HYDROLASE FOLD-3 DOMAIN-CONTAINING PROTEIN-RELATED"/>
    <property type="match status" value="1"/>
</dbReference>
<protein>
    <recommendedName>
        <fullName evidence="2">Alpha/beta hydrolase fold-3 domain-containing protein</fullName>
    </recommendedName>
</protein>
<dbReference type="AlphaFoldDB" id="A0A7I7QWY9"/>
<dbReference type="SUPFAM" id="SSF53474">
    <property type="entry name" value="alpha/beta-Hydrolases"/>
    <property type="match status" value="1"/>
</dbReference>
<dbReference type="InterPro" id="IPR029058">
    <property type="entry name" value="AB_hydrolase_fold"/>
</dbReference>
<dbReference type="KEGG" id="msei:MSEDJ_46030"/>
<dbReference type="InterPro" id="IPR050300">
    <property type="entry name" value="GDXG_lipolytic_enzyme"/>
</dbReference>
<accession>A0A7I7QWY9</accession>
<keyword evidence="1" id="KW-0378">Hydrolase</keyword>
<dbReference type="GO" id="GO:0016787">
    <property type="term" value="F:hydrolase activity"/>
    <property type="evidence" value="ECO:0007669"/>
    <property type="project" value="UniProtKB-KW"/>
</dbReference>
<gene>
    <name evidence="3" type="ORF">MSEDJ_46030</name>
</gene>
<evidence type="ECO:0000313" key="3">
    <source>
        <dbReference type="EMBL" id="BBY30507.1"/>
    </source>
</evidence>
<proteinExistence type="predicted"/>
<keyword evidence="4" id="KW-1185">Reference proteome</keyword>
<dbReference type="Proteomes" id="UP000467193">
    <property type="component" value="Chromosome"/>
</dbReference>
<name>A0A7I7QWY9_9MYCO</name>
<evidence type="ECO:0000259" key="2">
    <source>
        <dbReference type="Pfam" id="PF07859"/>
    </source>
</evidence>
<feature type="domain" description="Alpha/beta hydrolase fold-3" evidence="2">
    <location>
        <begin position="117"/>
        <end position="330"/>
    </location>
</feature>
<dbReference type="Pfam" id="PF07859">
    <property type="entry name" value="Abhydrolase_3"/>
    <property type="match status" value="1"/>
</dbReference>
<dbReference type="EMBL" id="AP022588">
    <property type="protein sequence ID" value="BBY30507.1"/>
    <property type="molecule type" value="Genomic_DNA"/>
</dbReference>
<dbReference type="InterPro" id="IPR013094">
    <property type="entry name" value="AB_hydrolase_3"/>
</dbReference>
<evidence type="ECO:0000313" key="4">
    <source>
        <dbReference type="Proteomes" id="UP000467193"/>
    </source>
</evidence>
<dbReference type="Gene3D" id="3.40.50.1820">
    <property type="entry name" value="alpha/beta hydrolase"/>
    <property type="match status" value="1"/>
</dbReference>